<evidence type="ECO:0000256" key="4">
    <source>
        <dbReference type="SAM" id="MobiDB-lite"/>
    </source>
</evidence>
<reference evidence="5 6" key="1">
    <citation type="journal article" date="2012" name="Nature">
        <title>Repeated polyploidization of Gossypium genomes and the evolution of spinnable cotton fibres.</title>
        <authorList>
            <person name="Paterson A.H."/>
            <person name="Wendel J.F."/>
            <person name="Gundlach H."/>
            <person name="Guo H."/>
            <person name="Jenkins J."/>
            <person name="Jin D."/>
            <person name="Llewellyn D."/>
            <person name="Showmaker K.C."/>
            <person name="Shu S."/>
            <person name="Udall J."/>
            <person name="Yoo M.J."/>
            <person name="Byers R."/>
            <person name="Chen W."/>
            <person name="Doron-Faigenboim A."/>
            <person name="Duke M.V."/>
            <person name="Gong L."/>
            <person name="Grimwood J."/>
            <person name="Grover C."/>
            <person name="Grupp K."/>
            <person name="Hu G."/>
            <person name="Lee T.H."/>
            <person name="Li J."/>
            <person name="Lin L."/>
            <person name="Liu T."/>
            <person name="Marler B.S."/>
            <person name="Page J.T."/>
            <person name="Roberts A.W."/>
            <person name="Romanel E."/>
            <person name="Sanders W.S."/>
            <person name="Szadkowski E."/>
            <person name="Tan X."/>
            <person name="Tang H."/>
            <person name="Xu C."/>
            <person name="Wang J."/>
            <person name="Wang Z."/>
            <person name="Zhang D."/>
            <person name="Zhang L."/>
            <person name="Ashrafi H."/>
            <person name="Bedon F."/>
            <person name="Bowers J.E."/>
            <person name="Brubaker C.L."/>
            <person name="Chee P.W."/>
            <person name="Das S."/>
            <person name="Gingle A.R."/>
            <person name="Haigler C.H."/>
            <person name="Harker D."/>
            <person name="Hoffmann L.V."/>
            <person name="Hovav R."/>
            <person name="Jones D.C."/>
            <person name="Lemke C."/>
            <person name="Mansoor S."/>
            <person name="ur Rahman M."/>
            <person name="Rainville L.N."/>
            <person name="Rambani A."/>
            <person name="Reddy U.K."/>
            <person name="Rong J.K."/>
            <person name="Saranga Y."/>
            <person name="Scheffler B.E."/>
            <person name="Scheffler J.A."/>
            <person name="Stelly D.M."/>
            <person name="Triplett B.A."/>
            <person name="Van Deynze A."/>
            <person name="Vaslin M.F."/>
            <person name="Waghmare V.N."/>
            <person name="Walford S.A."/>
            <person name="Wright R.J."/>
            <person name="Zaki E.A."/>
            <person name="Zhang T."/>
            <person name="Dennis E.S."/>
            <person name="Mayer K.F."/>
            <person name="Peterson D.G."/>
            <person name="Rokhsar D.S."/>
            <person name="Wang X."/>
            <person name="Schmutz J."/>
        </authorList>
    </citation>
    <scope>NUCLEOTIDE SEQUENCE [LARGE SCALE GENOMIC DNA]</scope>
</reference>
<accession>A0A0D2PPH1</accession>
<keyword evidence="6" id="KW-1185">Reference proteome</keyword>
<dbReference type="Gramene" id="KJB08744">
    <property type="protein sequence ID" value="KJB08744"/>
    <property type="gene ID" value="B456_001G101000"/>
</dbReference>
<keyword evidence="3" id="KW-0808">Transferase</keyword>
<protein>
    <recommendedName>
        <fullName evidence="7">UDP-glycosyltransferases domain-containing protein</fullName>
    </recommendedName>
</protein>
<evidence type="ECO:0000313" key="5">
    <source>
        <dbReference type="EMBL" id="KJB08744.1"/>
    </source>
</evidence>
<dbReference type="CDD" id="cd03784">
    <property type="entry name" value="GT1_Gtf-like"/>
    <property type="match status" value="1"/>
</dbReference>
<evidence type="ECO:0008006" key="7">
    <source>
        <dbReference type="Google" id="ProtNLM"/>
    </source>
</evidence>
<comment type="similarity">
    <text evidence="1">Belongs to the UDP-glycosyltransferase family.</text>
</comment>
<feature type="region of interest" description="Disordered" evidence="4">
    <location>
        <begin position="1"/>
        <end position="26"/>
    </location>
</feature>
<dbReference type="GO" id="GO:0080044">
    <property type="term" value="F:quercetin 7-O-glucosyltransferase activity"/>
    <property type="evidence" value="ECO:0007669"/>
    <property type="project" value="TreeGrafter"/>
</dbReference>
<dbReference type="SUPFAM" id="SSF53756">
    <property type="entry name" value="UDP-Glycosyltransferase/glycogen phosphorylase"/>
    <property type="match status" value="1"/>
</dbReference>
<gene>
    <name evidence="5" type="ORF">B456_001G101000</name>
</gene>
<dbReference type="eggNOG" id="KOG1192">
    <property type="taxonomic scope" value="Eukaryota"/>
</dbReference>
<evidence type="ECO:0000313" key="6">
    <source>
        <dbReference type="Proteomes" id="UP000032304"/>
    </source>
</evidence>
<proteinExistence type="inferred from homology"/>
<sequence length="405" mass="45412">MGEENKTRNLPHVNLPIPSPRPHNPHVPFRKTLSLQRHQNHLSHHRLHLQSFFPNPCSTTSADLETISDGFDEGGSNQAPSTKVYLQTFCSVGSNSLVTLIKKLVDTGDRPVLVYDGFLRWALDVAKQFGIPSAVFFTQSCAVNNVYYHVSKGILQLPLLPEVNVSLPGLPLLQVSELPSFISDYEPQSAWFDVIVKQFENVDGADWVVDWMSSFWNVMTIGPTIPSMYLDKRLDDDKDYGMNIFNPETDACRSWLNGKPNGSVVYVSFGSLASPEANEMQELALALKGSDCNFLWVETKEKGLVVTWCNQLEVLSHDLIYTDQITNAKLVEDVWGIGITGQRNQNDLATKETIERCLNELVNGEKGKEIKMNTIKWKNLAKKAVEEGGISDKNIDEFIAKLLEN</sequence>
<evidence type="ECO:0000256" key="1">
    <source>
        <dbReference type="ARBA" id="ARBA00009995"/>
    </source>
</evidence>
<dbReference type="InterPro" id="IPR002213">
    <property type="entry name" value="UDP_glucos_trans"/>
</dbReference>
<organism evidence="5 6">
    <name type="scientific">Gossypium raimondii</name>
    <name type="common">Peruvian cotton</name>
    <name type="synonym">Gossypium klotzschianum subsp. raimondii</name>
    <dbReference type="NCBI Taxonomy" id="29730"/>
    <lineage>
        <taxon>Eukaryota</taxon>
        <taxon>Viridiplantae</taxon>
        <taxon>Streptophyta</taxon>
        <taxon>Embryophyta</taxon>
        <taxon>Tracheophyta</taxon>
        <taxon>Spermatophyta</taxon>
        <taxon>Magnoliopsida</taxon>
        <taxon>eudicotyledons</taxon>
        <taxon>Gunneridae</taxon>
        <taxon>Pentapetalae</taxon>
        <taxon>rosids</taxon>
        <taxon>malvids</taxon>
        <taxon>Malvales</taxon>
        <taxon>Malvaceae</taxon>
        <taxon>Malvoideae</taxon>
        <taxon>Gossypium</taxon>
    </lineage>
</organism>
<dbReference type="AlphaFoldDB" id="A0A0D2PPH1"/>
<dbReference type="Proteomes" id="UP000032304">
    <property type="component" value="Chromosome 1"/>
</dbReference>
<dbReference type="STRING" id="29730.A0A0D2PPH1"/>
<dbReference type="OMA" id="DQMKNIH"/>
<dbReference type="PANTHER" id="PTHR11926">
    <property type="entry name" value="GLUCOSYL/GLUCURONOSYL TRANSFERASES"/>
    <property type="match status" value="1"/>
</dbReference>
<evidence type="ECO:0000256" key="2">
    <source>
        <dbReference type="ARBA" id="ARBA00022676"/>
    </source>
</evidence>
<dbReference type="PANTHER" id="PTHR11926:SF1509">
    <property type="entry name" value="UDP-GLYCOSYLTRANSFERASE 74G1-LIKE"/>
    <property type="match status" value="1"/>
</dbReference>
<dbReference type="Gene3D" id="3.40.50.2000">
    <property type="entry name" value="Glycogen Phosphorylase B"/>
    <property type="match status" value="4"/>
</dbReference>
<name>A0A0D2PPH1_GOSRA</name>
<keyword evidence="2" id="KW-0328">Glycosyltransferase</keyword>
<dbReference type="EMBL" id="CM001740">
    <property type="protein sequence ID" value="KJB08744.1"/>
    <property type="molecule type" value="Genomic_DNA"/>
</dbReference>
<dbReference type="GO" id="GO:0080043">
    <property type="term" value="F:quercetin 3-O-glucosyltransferase activity"/>
    <property type="evidence" value="ECO:0007669"/>
    <property type="project" value="TreeGrafter"/>
</dbReference>
<evidence type="ECO:0000256" key="3">
    <source>
        <dbReference type="ARBA" id="ARBA00022679"/>
    </source>
</evidence>